<protein>
    <submittedName>
        <fullName evidence="4">Methyl-accepting chemotaxis protein III</fullName>
    </submittedName>
</protein>
<evidence type="ECO:0000313" key="5">
    <source>
        <dbReference type="Proteomes" id="UP001189915"/>
    </source>
</evidence>
<evidence type="ECO:0000313" key="4">
    <source>
        <dbReference type="EMBL" id="CAJ0707990.1"/>
    </source>
</evidence>
<dbReference type="EMBL" id="CATWAF010000013">
    <property type="protein sequence ID" value="CAJ0707990.1"/>
    <property type="molecule type" value="Genomic_DNA"/>
</dbReference>
<organism evidence="4 5">
    <name type="scientific">Ralstonia wenshanensis</name>
    <dbReference type="NCBI Taxonomy" id="2842456"/>
    <lineage>
        <taxon>Bacteria</taxon>
        <taxon>Pseudomonadati</taxon>
        <taxon>Pseudomonadota</taxon>
        <taxon>Betaproteobacteria</taxon>
        <taxon>Burkholderiales</taxon>
        <taxon>Burkholderiaceae</taxon>
        <taxon>Ralstonia</taxon>
    </lineage>
</organism>
<dbReference type="AlphaFoldDB" id="A0AAD2B9W8"/>
<dbReference type="Proteomes" id="UP001189915">
    <property type="component" value="Unassembled WGS sequence"/>
</dbReference>
<keyword evidence="5" id="KW-1185">Reference proteome</keyword>
<accession>A0AAD2B9W8</accession>
<dbReference type="SUPFAM" id="SSF58104">
    <property type="entry name" value="Methyl-accepting chemotaxis protein (MCP) signaling domain"/>
    <property type="match status" value="1"/>
</dbReference>
<dbReference type="PANTHER" id="PTHR43531">
    <property type="entry name" value="PROTEIN ICFG"/>
    <property type="match status" value="1"/>
</dbReference>
<evidence type="ECO:0000256" key="1">
    <source>
        <dbReference type="ARBA" id="ARBA00022481"/>
    </source>
</evidence>
<proteinExistence type="inferred from homology"/>
<keyword evidence="3" id="KW-0175">Coiled coil</keyword>
<keyword evidence="1" id="KW-0488">Methylation</keyword>
<comment type="similarity">
    <text evidence="2">Belongs to the methyl-accepting chemotaxis (MCP) protein family.</text>
</comment>
<name>A0AAD2B9W8_9RALS</name>
<comment type="caution">
    <text evidence="4">The sequence shown here is derived from an EMBL/GenBank/DDBJ whole genome shotgun (WGS) entry which is preliminary data.</text>
</comment>
<evidence type="ECO:0000256" key="3">
    <source>
        <dbReference type="SAM" id="Coils"/>
    </source>
</evidence>
<sequence>MHEVRTSTGRVSEIVTEIAAASDEQTRGIEQVNVAVAEMGEVTQRNAVLVEEAAAAANSLEEQADLLRNKVSIFKLQ</sequence>
<dbReference type="GO" id="GO:0006935">
    <property type="term" value="P:chemotaxis"/>
    <property type="evidence" value="ECO:0007669"/>
    <property type="project" value="TreeGrafter"/>
</dbReference>
<dbReference type="GO" id="GO:0004888">
    <property type="term" value="F:transmembrane signaling receptor activity"/>
    <property type="evidence" value="ECO:0007669"/>
    <property type="project" value="TreeGrafter"/>
</dbReference>
<gene>
    <name evidence="4" type="primary">trg_2</name>
    <name evidence="4" type="ORF">LMG18091_05107</name>
</gene>
<dbReference type="InterPro" id="IPR051310">
    <property type="entry name" value="MCP_chemotaxis"/>
</dbReference>
<feature type="coiled-coil region" evidence="3">
    <location>
        <begin position="50"/>
        <end position="77"/>
    </location>
</feature>
<dbReference type="PANTHER" id="PTHR43531:SF14">
    <property type="entry name" value="METHYL-ACCEPTING CHEMOTAXIS PROTEIN I-RELATED"/>
    <property type="match status" value="1"/>
</dbReference>
<dbReference type="Gene3D" id="1.10.287.950">
    <property type="entry name" value="Methyl-accepting chemotaxis protein"/>
    <property type="match status" value="1"/>
</dbReference>
<evidence type="ECO:0000256" key="2">
    <source>
        <dbReference type="ARBA" id="ARBA00029447"/>
    </source>
</evidence>
<reference evidence="4 5" key="1">
    <citation type="submission" date="2023-07" db="EMBL/GenBank/DDBJ databases">
        <authorList>
            <person name="Peeters C."/>
        </authorList>
    </citation>
    <scope>NUCLEOTIDE SEQUENCE [LARGE SCALE GENOMIC DNA]</scope>
    <source>
        <strain evidence="4 5">LMG 18091</strain>
    </source>
</reference>
<dbReference type="GO" id="GO:0005886">
    <property type="term" value="C:plasma membrane"/>
    <property type="evidence" value="ECO:0007669"/>
    <property type="project" value="TreeGrafter"/>
</dbReference>